<dbReference type="PANTHER" id="PTHR14233">
    <property type="entry name" value="DUF914-RELATED"/>
    <property type="match status" value="1"/>
</dbReference>
<keyword evidence="6 9" id="KW-0472">Membrane</keyword>
<dbReference type="InterPro" id="IPR037185">
    <property type="entry name" value="EmrE-like"/>
</dbReference>
<evidence type="ECO:0000256" key="4">
    <source>
        <dbReference type="ARBA" id="ARBA00022692"/>
    </source>
</evidence>
<feature type="transmembrane region" description="Helical" evidence="9">
    <location>
        <begin position="220"/>
        <end position="240"/>
    </location>
</feature>
<feature type="transmembrane region" description="Helical" evidence="9">
    <location>
        <begin position="285"/>
        <end position="306"/>
    </location>
</feature>
<keyword evidence="5 9" id="KW-1133">Transmembrane helix</keyword>
<feature type="transmembrane region" description="Helical" evidence="9">
    <location>
        <begin position="375"/>
        <end position="393"/>
    </location>
</feature>
<dbReference type="Proteomes" id="UP001177023">
    <property type="component" value="Unassembled WGS sequence"/>
</dbReference>
<dbReference type="SUPFAM" id="SSF103481">
    <property type="entry name" value="Multidrug resistance efflux transporter EmrE"/>
    <property type="match status" value="1"/>
</dbReference>
<evidence type="ECO:0000313" key="10">
    <source>
        <dbReference type="EMBL" id="CAJ0565355.1"/>
    </source>
</evidence>
<dbReference type="EMBL" id="CATQJA010001026">
    <property type="protein sequence ID" value="CAJ0565355.1"/>
    <property type="molecule type" value="Genomic_DNA"/>
</dbReference>
<feature type="non-terminal residue" evidence="10">
    <location>
        <position position="1"/>
    </location>
</feature>
<comment type="similarity">
    <text evidence="2">Belongs to the SLC35F solute transporter family.</text>
</comment>
<evidence type="ECO:0000256" key="7">
    <source>
        <dbReference type="ARBA" id="ARBA00037727"/>
    </source>
</evidence>
<dbReference type="InterPro" id="IPR052221">
    <property type="entry name" value="SLC35F_Transporter"/>
</dbReference>
<evidence type="ECO:0000256" key="1">
    <source>
        <dbReference type="ARBA" id="ARBA00004141"/>
    </source>
</evidence>
<evidence type="ECO:0000256" key="9">
    <source>
        <dbReference type="SAM" id="Phobius"/>
    </source>
</evidence>
<feature type="transmembrane region" description="Helical" evidence="9">
    <location>
        <begin position="194"/>
        <end position="215"/>
    </location>
</feature>
<feature type="transmembrane region" description="Helical" evidence="9">
    <location>
        <begin position="348"/>
        <end position="369"/>
    </location>
</feature>
<dbReference type="InterPro" id="IPR009262">
    <property type="entry name" value="SLC35_F1/F2/F6"/>
</dbReference>
<dbReference type="AlphaFoldDB" id="A0AA36CAH0"/>
<feature type="compositionally biased region" description="Low complexity" evidence="8">
    <location>
        <begin position="13"/>
        <end position="23"/>
    </location>
</feature>
<accession>A0AA36CAH0</accession>
<feature type="transmembrane region" description="Helical" evidence="9">
    <location>
        <begin position="318"/>
        <end position="341"/>
    </location>
</feature>
<gene>
    <name evidence="10" type="ORF">MSPICULIGERA_LOCUS3997</name>
</gene>
<comment type="function">
    <text evidence="7">Putative solute transporter.</text>
</comment>
<feature type="region of interest" description="Disordered" evidence="8">
    <location>
        <begin position="1"/>
        <end position="23"/>
    </location>
</feature>
<comment type="caution">
    <text evidence="10">The sequence shown here is derived from an EMBL/GenBank/DDBJ whole genome shotgun (WGS) entry which is preliminary data.</text>
</comment>
<keyword evidence="4 9" id="KW-0812">Transmembrane</keyword>
<evidence type="ECO:0000256" key="6">
    <source>
        <dbReference type="ARBA" id="ARBA00023136"/>
    </source>
</evidence>
<evidence type="ECO:0000256" key="8">
    <source>
        <dbReference type="SAM" id="MobiDB-lite"/>
    </source>
</evidence>
<dbReference type="PANTHER" id="PTHR14233:SF4">
    <property type="entry name" value="SOLUTE CARRIER FAMILY 35 MEMBER F2"/>
    <property type="match status" value="1"/>
</dbReference>
<keyword evidence="3" id="KW-0813">Transport</keyword>
<evidence type="ECO:0000256" key="2">
    <source>
        <dbReference type="ARBA" id="ARBA00007863"/>
    </source>
</evidence>
<protein>
    <recommendedName>
        <fullName evidence="12">Solute carrier family 35 member F1</fullName>
    </recommendedName>
</protein>
<sequence>MSDDDDEDMAPVRSASSRWSRRGAIAGSPDATMAHYFDENIGERKPLYGLYAQRQRSIAETPNYMSMGPANAPPAQVEDEEDGINCSPCCDDDNVRRALRAIWLGQVLSLCLCGTGVSSQLLSNAGINAPAAQNLTNYFLLACVYGTALVWRGDRDDGFIAVLKTRGWKYFILALIDVEANYMIVYAYKYTTVTSVQLLDCMTIPTVLLLSWLFLSVRYLLSHIIGVCICLLGIACLIYADILQEKGSIGGSDRPLGDLLCISGSVLYAVSNVSEEFLVKQHSRIEYLAMVGTFGTFIAAIQSAILEHNTLASISWTWPHIGSFALYALCMFIFYSMFTVVLQRTSALMINLATLTADFYSLLFALFLFKDSFHFLYFVSFVVTLSGSLLYTLRPTEVRDADEPRRVCPCFFACCYCCDCCFETTDGSTRGSFNISPSPLPSSSAPSNTFALYMGHTDTRFCPVHGSRAAAHAHSTPIMPARNGRLAETRT</sequence>
<feature type="transmembrane region" description="Helical" evidence="9">
    <location>
        <begin position="255"/>
        <end position="273"/>
    </location>
</feature>
<name>A0AA36CAH0_9BILA</name>
<dbReference type="GO" id="GO:0022857">
    <property type="term" value="F:transmembrane transporter activity"/>
    <property type="evidence" value="ECO:0007669"/>
    <property type="project" value="InterPro"/>
</dbReference>
<feature type="transmembrane region" description="Helical" evidence="9">
    <location>
        <begin position="101"/>
        <end position="123"/>
    </location>
</feature>
<evidence type="ECO:0000256" key="5">
    <source>
        <dbReference type="ARBA" id="ARBA00022989"/>
    </source>
</evidence>
<proteinExistence type="inferred from homology"/>
<evidence type="ECO:0008006" key="12">
    <source>
        <dbReference type="Google" id="ProtNLM"/>
    </source>
</evidence>
<organism evidence="10 11">
    <name type="scientific">Mesorhabditis spiculigera</name>
    <dbReference type="NCBI Taxonomy" id="96644"/>
    <lineage>
        <taxon>Eukaryota</taxon>
        <taxon>Metazoa</taxon>
        <taxon>Ecdysozoa</taxon>
        <taxon>Nematoda</taxon>
        <taxon>Chromadorea</taxon>
        <taxon>Rhabditida</taxon>
        <taxon>Rhabditina</taxon>
        <taxon>Rhabditomorpha</taxon>
        <taxon>Rhabditoidea</taxon>
        <taxon>Rhabditidae</taxon>
        <taxon>Mesorhabditinae</taxon>
        <taxon>Mesorhabditis</taxon>
    </lineage>
</organism>
<dbReference type="Pfam" id="PF06027">
    <property type="entry name" value="SLC35F"/>
    <property type="match status" value="1"/>
</dbReference>
<keyword evidence="11" id="KW-1185">Reference proteome</keyword>
<reference evidence="10" key="1">
    <citation type="submission" date="2023-06" db="EMBL/GenBank/DDBJ databases">
        <authorList>
            <person name="Delattre M."/>
        </authorList>
    </citation>
    <scope>NUCLEOTIDE SEQUENCE</scope>
    <source>
        <strain evidence="10">AF72</strain>
    </source>
</reference>
<comment type="subcellular location">
    <subcellularLocation>
        <location evidence="1">Membrane</location>
        <topology evidence="1">Multi-pass membrane protein</topology>
    </subcellularLocation>
</comment>
<evidence type="ECO:0000313" key="11">
    <source>
        <dbReference type="Proteomes" id="UP001177023"/>
    </source>
</evidence>
<dbReference type="GO" id="GO:0016020">
    <property type="term" value="C:membrane"/>
    <property type="evidence" value="ECO:0007669"/>
    <property type="project" value="UniProtKB-SubCell"/>
</dbReference>
<evidence type="ECO:0000256" key="3">
    <source>
        <dbReference type="ARBA" id="ARBA00022448"/>
    </source>
</evidence>
<feature type="transmembrane region" description="Helical" evidence="9">
    <location>
        <begin position="171"/>
        <end position="188"/>
    </location>
</feature>
<feature type="transmembrane region" description="Helical" evidence="9">
    <location>
        <begin position="135"/>
        <end position="151"/>
    </location>
</feature>